<sequence>MSQGVADVAARRRDQGYGKPPTGRLGTHLVTLGALICLLGVTGCQSTATSSRGDTCTFAPGMTTDDLARCGCVAGNSRGDGSVMLMSEEALNNTRTVAIINYMCPLGAAGVARVTVMNGVATTVYE</sequence>
<dbReference type="OrthoDB" id="5771646at2"/>
<comment type="caution">
    <text evidence="2">The sequence shown here is derived from an EMBL/GenBank/DDBJ whole genome shotgun (WGS) entry which is preliminary data.</text>
</comment>
<evidence type="ECO:0000256" key="1">
    <source>
        <dbReference type="SAM" id="MobiDB-lite"/>
    </source>
</evidence>
<protein>
    <submittedName>
        <fullName evidence="2">Uncharacterized protein</fullName>
    </submittedName>
</protein>
<name>A0A495V498_9GAMM</name>
<organism evidence="2 3">
    <name type="scientific">Thiocapsa rosea</name>
    <dbReference type="NCBI Taxonomy" id="69360"/>
    <lineage>
        <taxon>Bacteria</taxon>
        <taxon>Pseudomonadati</taxon>
        <taxon>Pseudomonadota</taxon>
        <taxon>Gammaproteobacteria</taxon>
        <taxon>Chromatiales</taxon>
        <taxon>Chromatiaceae</taxon>
        <taxon>Thiocapsa</taxon>
    </lineage>
</organism>
<evidence type="ECO:0000313" key="3">
    <source>
        <dbReference type="Proteomes" id="UP000274556"/>
    </source>
</evidence>
<feature type="region of interest" description="Disordered" evidence="1">
    <location>
        <begin position="1"/>
        <end position="22"/>
    </location>
</feature>
<reference evidence="2 3" key="1">
    <citation type="submission" date="2018-10" db="EMBL/GenBank/DDBJ databases">
        <title>Genomic Encyclopedia of Archaeal and Bacterial Type Strains, Phase II (KMG-II): from individual species to whole genera.</title>
        <authorList>
            <person name="Goeker M."/>
        </authorList>
    </citation>
    <scope>NUCLEOTIDE SEQUENCE [LARGE SCALE GENOMIC DNA]</scope>
    <source>
        <strain evidence="2 3">DSM 235</strain>
    </source>
</reference>
<dbReference type="AlphaFoldDB" id="A0A495V498"/>
<dbReference type="RefSeq" id="WP_147430985.1">
    <property type="nucleotide sequence ID" value="NZ_RBXL01000001.1"/>
</dbReference>
<gene>
    <name evidence="2" type="ORF">BDD21_0757</name>
</gene>
<dbReference type="Proteomes" id="UP000274556">
    <property type="component" value="Unassembled WGS sequence"/>
</dbReference>
<keyword evidence="3" id="KW-1185">Reference proteome</keyword>
<proteinExistence type="predicted"/>
<accession>A0A495V498</accession>
<dbReference type="EMBL" id="RBXL01000001">
    <property type="protein sequence ID" value="RKT43423.1"/>
    <property type="molecule type" value="Genomic_DNA"/>
</dbReference>
<evidence type="ECO:0000313" key="2">
    <source>
        <dbReference type="EMBL" id="RKT43423.1"/>
    </source>
</evidence>